<dbReference type="AlphaFoldDB" id="J9A889"/>
<feature type="domain" description="Hexokinase N-terminal" evidence="5">
    <location>
        <begin position="9"/>
        <end position="77"/>
    </location>
</feature>
<reference evidence="7" key="1">
    <citation type="submission" date="2012-08" db="EMBL/GenBank/DDBJ databases">
        <title>The Genome Sequence of Wuchereria bancrofti.</title>
        <authorList>
            <person name="Nutman T.B."/>
            <person name="Fink D.L."/>
            <person name="Russ C."/>
            <person name="Young S."/>
            <person name="Zeng Q."/>
            <person name="Koehrsen M."/>
            <person name="Alvarado L."/>
            <person name="Berlin A."/>
            <person name="Chapman S.B."/>
            <person name="Chen Z."/>
            <person name="Freedman E."/>
            <person name="Gellesch M."/>
            <person name="Goldberg J."/>
            <person name="Griggs A."/>
            <person name="Gujja S."/>
            <person name="Heilman E.R."/>
            <person name="Heiman D."/>
            <person name="Hepburn T."/>
            <person name="Howarth C."/>
            <person name="Jen D."/>
            <person name="Larson L."/>
            <person name="Lewis B."/>
            <person name="Mehta T."/>
            <person name="Park D."/>
            <person name="Pearson M."/>
            <person name="Roberts A."/>
            <person name="Saif S."/>
            <person name="Shea T."/>
            <person name="Shenoy N."/>
            <person name="Sisk P."/>
            <person name="Stolte C."/>
            <person name="Sykes S."/>
            <person name="Walk T."/>
            <person name="White J."/>
            <person name="Yandava C."/>
            <person name="Haas B."/>
            <person name="Henn M.R."/>
            <person name="Nusbaum C."/>
            <person name="Birren B."/>
        </authorList>
    </citation>
    <scope>NUCLEOTIDE SEQUENCE [LARGE SCALE GENOMIC DNA]</scope>
    <source>
        <strain evidence="7">NA</strain>
    </source>
</reference>
<dbReference type="InterPro" id="IPR022672">
    <property type="entry name" value="Hexokinase_N"/>
</dbReference>
<comment type="catalytic activity">
    <reaction evidence="3">
        <text>D-glucose + ATP = D-glucose 6-phosphate + ADP + H(+)</text>
        <dbReference type="Rhea" id="RHEA:17825"/>
        <dbReference type="ChEBI" id="CHEBI:4167"/>
        <dbReference type="ChEBI" id="CHEBI:15378"/>
        <dbReference type="ChEBI" id="CHEBI:30616"/>
        <dbReference type="ChEBI" id="CHEBI:61548"/>
        <dbReference type="ChEBI" id="CHEBI:456216"/>
        <dbReference type="EC" id="2.7.1.1"/>
    </reaction>
    <physiologicalReaction direction="left-to-right" evidence="3">
        <dbReference type="Rhea" id="RHEA:17826"/>
    </physiologicalReaction>
</comment>
<name>J9A889_WUCBA</name>
<dbReference type="GO" id="GO:0006006">
    <property type="term" value="P:glucose metabolic process"/>
    <property type="evidence" value="ECO:0007669"/>
    <property type="project" value="TreeGrafter"/>
</dbReference>
<dbReference type="InterPro" id="IPR043129">
    <property type="entry name" value="ATPase_NBD"/>
</dbReference>
<dbReference type="PANTHER" id="PTHR19443:SF77">
    <property type="entry name" value="PHOSPHOTRANSFERASE"/>
    <property type="match status" value="1"/>
</dbReference>
<dbReference type="PANTHER" id="PTHR19443">
    <property type="entry name" value="HEXOKINASE"/>
    <property type="match status" value="1"/>
</dbReference>
<gene>
    <name evidence="6" type="ORF">WUBG_18967</name>
</gene>
<dbReference type="GO" id="GO:0006096">
    <property type="term" value="P:glycolytic process"/>
    <property type="evidence" value="ECO:0007669"/>
    <property type="project" value="UniProtKB-KW"/>
</dbReference>
<dbReference type="GO" id="GO:0001678">
    <property type="term" value="P:intracellular glucose homeostasis"/>
    <property type="evidence" value="ECO:0007669"/>
    <property type="project" value="InterPro"/>
</dbReference>
<evidence type="ECO:0000259" key="5">
    <source>
        <dbReference type="Pfam" id="PF00349"/>
    </source>
</evidence>
<dbReference type="GO" id="GO:0005829">
    <property type="term" value="C:cytosol"/>
    <property type="evidence" value="ECO:0007669"/>
    <property type="project" value="TreeGrafter"/>
</dbReference>
<evidence type="ECO:0000313" key="6">
    <source>
        <dbReference type="EMBL" id="EJW70125.1"/>
    </source>
</evidence>
<keyword evidence="4" id="KW-0324">Glycolysis</keyword>
<dbReference type="GO" id="GO:0004340">
    <property type="term" value="F:glucokinase activity"/>
    <property type="evidence" value="ECO:0007669"/>
    <property type="project" value="TreeGrafter"/>
</dbReference>
<dbReference type="Pfam" id="PF00349">
    <property type="entry name" value="Hexokinase_1"/>
    <property type="match status" value="1"/>
</dbReference>
<dbReference type="InterPro" id="IPR001312">
    <property type="entry name" value="Hexokinase"/>
</dbReference>
<dbReference type="Proteomes" id="UP000004810">
    <property type="component" value="Unassembled WGS sequence"/>
</dbReference>
<dbReference type="SUPFAM" id="SSF53067">
    <property type="entry name" value="Actin-like ATPase domain"/>
    <property type="match status" value="1"/>
</dbReference>
<comment type="similarity">
    <text evidence="4">Belongs to the hexokinase family.</text>
</comment>
<keyword evidence="4" id="KW-0808">Transferase</keyword>
<proteinExistence type="inferred from homology"/>
<comment type="pathway">
    <text evidence="1">Carbohydrate metabolism; hexose metabolism.</text>
</comment>
<protein>
    <recommendedName>
        <fullName evidence="4">Phosphotransferase</fullName>
        <ecNumber evidence="4">2.7.1.-</ecNumber>
    </recommendedName>
</protein>
<organism evidence="6 7">
    <name type="scientific">Wuchereria bancrofti</name>
    <dbReference type="NCBI Taxonomy" id="6293"/>
    <lineage>
        <taxon>Eukaryota</taxon>
        <taxon>Metazoa</taxon>
        <taxon>Ecdysozoa</taxon>
        <taxon>Nematoda</taxon>
        <taxon>Chromadorea</taxon>
        <taxon>Rhabditida</taxon>
        <taxon>Spirurina</taxon>
        <taxon>Spiruromorpha</taxon>
        <taxon>Filarioidea</taxon>
        <taxon>Onchocercidae</taxon>
        <taxon>Wuchereria</taxon>
    </lineage>
</organism>
<keyword evidence="4" id="KW-0547">Nucleotide-binding</keyword>
<dbReference type="GO" id="GO:0005524">
    <property type="term" value="F:ATP binding"/>
    <property type="evidence" value="ECO:0007669"/>
    <property type="project" value="UniProtKB-UniRule"/>
</dbReference>
<evidence type="ECO:0000256" key="2">
    <source>
        <dbReference type="ARBA" id="ARBA00044613"/>
    </source>
</evidence>
<keyword evidence="4" id="KW-0418">Kinase</keyword>
<dbReference type="GO" id="GO:0008865">
    <property type="term" value="F:fructokinase activity"/>
    <property type="evidence" value="ECO:0007669"/>
    <property type="project" value="TreeGrafter"/>
</dbReference>
<sequence>MLMDIIPGEELKTEQFNTRIPNWAMRGTGEQLFDYITKCLAEFLIEKGIQNDGLPVGFTFSYPCDQKSLCSATLLRLKNINFK</sequence>
<comment type="catalytic activity">
    <reaction evidence="2">
        <text>a D-hexose + ATP = a D-hexose 6-phosphate + ADP + H(+)</text>
        <dbReference type="Rhea" id="RHEA:22740"/>
        <dbReference type="ChEBI" id="CHEBI:4194"/>
        <dbReference type="ChEBI" id="CHEBI:15378"/>
        <dbReference type="ChEBI" id="CHEBI:30616"/>
        <dbReference type="ChEBI" id="CHEBI:229467"/>
        <dbReference type="ChEBI" id="CHEBI:456216"/>
        <dbReference type="EC" id="2.7.1.1"/>
    </reaction>
    <physiologicalReaction direction="left-to-right" evidence="2">
        <dbReference type="Rhea" id="RHEA:22741"/>
    </physiologicalReaction>
</comment>
<evidence type="ECO:0000256" key="3">
    <source>
        <dbReference type="ARBA" id="ARBA00048160"/>
    </source>
</evidence>
<accession>J9A889</accession>
<dbReference type="EC" id="2.7.1.-" evidence="4"/>
<evidence type="ECO:0000256" key="1">
    <source>
        <dbReference type="ARBA" id="ARBA00005028"/>
    </source>
</evidence>
<evidence type="ECO:0000256" key="4">
    <source>
        <dbReference type="RuleBase" id="RU362007"/>
    </source>
</evidence>
<keyword evidence="4" id="KW-0067">ATP-binding</keyword>
<comment type="caution">
    <text evidence="6">The sequence shown here is derived from an EMBL/GenBank/DDBJ whole genome shotgun (WGS) entry which is preliminary data.</text>
</comment>
<dbReference type="GO" id="GO:0005536">
    <property type="term" value="F:D-glucose binding"/>
    <property type="evidence" value="ECO:0007669"/>
    <property type="project" value="InterPro"/>
</dbReference>
<dbReference type="EMBL" id="ADBV01023442">
    <property type="protein sequence ID" value="EJW70125.1"/>
    <property type="molecule type" value="Genomic_DNA"/>
</dbReference>
<dbReference type="Gene3D" id="3.30.420.40">
    <property type="match status" value="1"/>
</dbReference>
<dbReference type="GO" id="GO:0005739">
    <property type="term" value="C:mitochondrion"/>
    <property type="evidence" value="ECO:0007669"/>
    <property type="project" value="TreeGrafter"/>
</dbReference>
<evidence type="ECO:0000313" key="7">
    <source>
        <dbReference type="Proteomes" id="UP000004810"/>
    </source>
</evidence>
<dbReference type="UniPathway" id="UPA00242"/>